<evidence type="ECO:0000256" key="1">
    <source>
        <dbReference type="SAM" id="MobiDB-lite"/>
    </source>
</evidence>
<gene>
    <name evidence="2" type="ORF">CDV36_016538</name>
</gene>
<accession>A0A3M2QLJ4</accession>
<reference evidence="2 3" key="1">
    <citation type="submission" date="2017-06" db="EMBL/GenBank/DDBJ databases">
        <title>Comparative genomic analysis of Ambrosia Fusariam Clade fungi.</title>
        <authorList>
            <person name="Stajich J.E."/>
            <person name="Carrillo J."/>
            <person name="Kijimoto T."/>
            <person name="Eskalen A."/>
            <person name="O'Donnell K."/>
            <person name="Kasson M."/>
        </authorList>
    </citation>
    <scope>NUCLEOTIDE SEQUENCE [LARGE SCALE GENOMIC DNA]</scope>
    <source>
        <strain evidence="2">UCR3666</strain>
    </source>
</reference>
<keyword evidence="3" id="KW-1185">Reference proteome</keyword>
<evidence type="ECO:0000313" key="2">
    <source>
        <dbReference type="EMBL" id="RMI93711.1"/>
    </source>
</evidence>
<evidence type="ECO:0000313" key="3">
    <source>
        <dbReference type="Proteomes" id="UP000277212"/>
    </source>
</evidence>
<proteinExistence type="predicted"/>
<name>A0A3M2QLJ4_9HYPO</name>
<comment type="caution">
    <text evidence="2">The sequence shown here is derived from an EMBL/GenBank/DDBJ whole genome shotgun (WGS) entry which is preliminary data.</text>
</comment>
<feature type="region of interest" description="Disordered" evidence="1">
    <location>
        <begin position="1"/>
        <end position="118"/>
    </location>
</feature>
<dbReference type="AlphaFoldDB" id="A0A3M2QLJ4"/>
<organism evidence="2 3">
    <name type="scientific">Fusarium kuroshium</name>
    <dbReference type="NCBI Taxonomy" id="2010991"/>
    <lineage>
        <taxon>Eukaryota</taxon>
        <taxon>Fungi</taxon>
        <taxon>Dikarya</taxon>
        <taxon>Ascomycota</taxon>
        <taxon>Pezizomycotina</taxon>
        <taxon>Sordariomycetes</taxon>
        <taxon>Hypocreomycetidae</taxon>
        <taxon>Hypocreales</taxon>
        <taxon>Nectriaceae</taxon>
        <taxon>Fusarium</taxon>
        <taxon>Fusarium solani species complex</taxon>
    </lineage>
</organism>
<sequence>MAKPDLARIAAGTYPRRSFGGSSGMKKQPQRSRTSYAYLRRQKWAKNKTSYAPSAGGGQGAGAHDRLEPMSVDSGNKTNKTLAGGDDSNPGVPDIVVHPPSDDGDVDMERKDEGVETL</sequence>
<dbReference type="EMBL" id="NKUJ01001135">
    <property type="protein sequence ID" value="RMI93711.1"/>
    <property type="molecule type" value="Genomic_DNA"/>
</dbReference>
<feature type="compositionally biased region" description="Basic and acidic residues" evidence="1">
    <location>
        <begin position="107"/>
        <end position="118"/>
    </location>
</feature>
<feature type="non-terminal residue" evidence="2">
    <location>
        <position position="118"/>
    </location>
</feature>
<dbReference type="OrthoDB" id="5111570at2759"/>
<dbReference type="Proteomes" id="UP000277212">
    <property type="component" value="Unassembled WGS sequence"/>
</dbReference>
<protein>
    <submittedName>
        <fullName evidence="2">Uncharacterized protein</fullName>
    </submittedName>
</protein>